<feature type="domain" description="CN hydrolase" evidence="2">
    <location>
        <begin position="1"/>
        <end position="240"/>
    </location>
</feature>
<dbReference type="Gene3D" id="3.60.110.10">
    <property type="entry name" value="Carbon-nitrogen hydrolase"/>
    <property type="match status" value="1"/>
</dbReference>
<dbReference type="SUPFAM" id="SSF56317">
    <property type="entry name" value="Carbon-nitrogen hydrolase"/>
    <property type="match status" value="1"/>
</dbReference>
<sequence length="253" mass="27625">MRLGAAQMFITNSVATNTSTILRTAEEARLKGVDLLVFPEMCLTGYDKKTLGQPGIEEELGRALELIGSQVEKLKIGLIIGRAEFKDRKMYNAASVILPDGVKYTYYKIHLTAAEEKFFTPGTQPLSFTYNGHRFGVIICRDQNYPELARSSCPEGTSALFILSAHYYNPAEARWKLTKNRALPIARAVENHCYVLLANAVGSHIGLISLGNSLIADPEGALVALADEASETLITCDIPGEHPQLAPGDERAV</sequence>
<accession>K4LFL8</accession>
<dbReference type="STRING" id="1089553.Tph_c06380"/>
<dbReference type="PANTHER" id="PTHR23088">
    <property type="entry name" value="NITRILASE-RELATED"/>
    <property type="match status" value="1"/>
</dbReference>
<dbReference type="PANTHER" id="PTHR23088:SF27">
    <property type="entry name" value="DEAMINATED GLUTATHIONE AMIDASE"/>
    <property type="match status" value="1"/>
</dbReference>
<dbReference type="OrthoDB" id="9811121at2"/>
<dbReference type="EC" id="4.2.1.66" evidence="3"/>
<dbReference type="Pfam" id="PF00795">
    <property type="entry name" value="CN_hydrolase"/>
    <property type="match status" value="1"/>
</dbReference>
<keyword evidence="3" id="KW-0012">Acyltransferase</keyword>
<evidence type="ECO:0000313" key="4">
    <source>
        <dbReference type="Proteomes" id="UP000000467"/>
    </source>
</evidence>
<dbReference type="HOGENOM" id="CLU_030130_3_5_9"/>
<evidence type="ECO:0000313" key="3">
    <source>
        <dbReference type="EMBL" id="AFV10872.1"/>
    </source>
</evidence>
<evidence type="ECO:0000256" key="1">
    <source>
        <dbReference type="ARBA" id="ARBA00010613"/>
    </source>
</evidence>
<dbReference type="Proteomes" id="UP000000467">
    <property type="component" value="Chromosome"/>
</dbReference>
<dbReference type="CDD" id="cd07197">
    <property type="entry name" value="nitrilase"/>
    <property type="match status" value="1"/>
</dbReference>
<organism evidence="3 4">
    <name type="scientific">Thermacetogenium phaeum (strain ATCC BAA-254 / DSM 26808 / PB)</name>
    <dbReference type="NCBI Taxonomy" id="1089553"/>
    <lineage>
        <taxon>Bacteria</taxon>
        <taxon>Bacillati</taxon>
        <taxon>Bacillota</taxon>
        <taxon>Clostridia</taxon>
        <taxon>Thermoanaerobacterales</taxon>
        <taxon>Thermoanaerobacteraceae</taxon>
        <taxon>Thermacetogenium</taxon>
    </lineage>
</organism>
<comment type="similarity">
    <text evidence="1">Belongs to the carbon-nitrogen hydrolase superfamily. NIT1/NIT2 family.</text>
</comment>
<dbReference type="InterPro" id="IPR003010">
    <property type="entry name" value="C-N_Hydrolase"/>
</dbReference>
<keyword evidence="4" id="KW-1185">Reference proteome</keyword>
<dbReference type="PROSITE" id="PS50263">
    <property type="entry name" value="CN_HYDROLASE"/>
    <property type="match status" value="1"/>
</dbReference>
<evidence type="ECO:0000259" key="2">
    <source>
        <dbReference type="PROSITE" id="PS50263"/>
    </source>
</evidence>
<dbReference type="RefSeq" id="WP_015049789.1">
    <property type="nucleotide sequence ID" value="NC_018870.1"/>
</dbReference>
<keyword evidence="3" id="KW-0449">Lipoprotein</keyword>
<keyword evidence="3" id="KW-0808">Transferase</keyword>
<reference evidence="3 4" key="1">
    <citation type="journal article" date="2012" name="BMC Genomics">
        <title>Genome-guided analysis of physiological and morphological traits of the fermentative acetate oxidizer Thermacetogenium phaeum.</title>
        <authorList>
            <person name="Oehler D."/>
            <person name="Poehlein A."/>
            <person name="Leimbach A."/>
            <person name="Muller N."/>
            <person name="Daniel R."/>
            <person name="Gottschalk G."/>
            <person name="Schink B."/>
        </authorList>
    </citation>
    <scope>NUCLEOTIDE SEQUENCE [LARGE SCALE GENOMIC DNA]</scope>
    <source>
        <strain evidence="4">ATCC BAA-254 / DSM 26808 / PB</strain>
    </source>
</reference>
<keyword evidence="3" id="KW-0456">Lyase</keyword>
<dbReference type="AlphaFoldDB" id="K4LFL8"/>
<dbReference type="InterPro" id="IPR036526">
    <property type="entry name" value="C-N_Hydrolase_sf"/>
</dbReference>
<dbReference type="GO" id="GO:0016746">
    <property type="term" value="F:acyltransferase activity"/>
    <property type="evidence" value="ECO:0007669"/>
    <property type="project" value="UniProtKB-KW"/>
</dbReference>
<dbReference type="eggNOG" id="COG0388">
    <property type="taxonomic scope" value="Bacteria"/>
</dbReference>
<gene>
    <name evidence="3" type="ordered locus">Tph_c06380</name>
</gene>
<dbReference type="KEGG" id="tpz:Tph_c06380"/>
<protein>
    <submittedName>
        <fullName evidence="3">Nitrilase/cyanide hydratase and apolipoprotein N-acyltransferase</fullName>
        <ecNumber evidence="3">2.3.1.-</ecNumber>
        <ecNumber evidence="3">4.2.1.66</ecNumber>
    </submittedName>
</protein>
<dbReference type="EC" id="2.3.1.-" evidence="3"/>
<proteinExistence type="inferred from homology"/>
<dbReference type="GO" id="GO:0030196">
    <property type="term" value="F:cyanide hydratase activity"/>
    <property type="evidence" value="ECO:0007669"/>
    <property type="project" value="UniProtKB-EC"/>
</dbReference>
<dbReference type="EMBL" id="CP003732">
    <property type="protein sequence ID" value="AFV10872.1"/>
    <property type="molecule type" value="Genomic_DNA"/>
</dbReference>
<name>K4LFL8_THEPS</name>